<organism evidence="2 3">
    <name type="scientific">Rhodotorula paludigena</name>
    <dbReference type="NCBI Taxonomy" id="86838"/>
    <lineage>
        <taxon>Eukaryota</taxon>
        <taxon>Fungi</taxon>
        <taxon>Dikarya</taxon>
        <taxon>Basidiomycota</taxon>
        <taxon>Pucciniomycotina</taxon>
        <taxon>Microbotryomycetes</taxon>
        <taxon>Sporidiobolales</taxon>
        <taxon>Sporidiobolaceae</taxon>
        <taxon>Rhodotorula</taxon>
    </lineage>
</organism>
<feature type="transmembrane region" description="Helical" evidence="1">
    <location>
        <begin position="107"/>
        <end position="123"/>
    </location>
</feature>
<feature type="transmembrane region" description="Helical" evidence="1">
    <location>
        <begin position="47"/>
        <end position="69"/>
    </location>
</feature>
<dbReference type="AlphaFoldDB" id="A0AAV5GRM1"/>
<sequence>MPRSFLVSVAGLSGLIPFLFGINAMLRPAHALTFFNLPYTTSVADRAVLDGLLFIYGARDIFMGCALFATSAYNARKPTGWVLLATAAVGGADGLMCKMVGTGEEWSHWGYAPVLALLALALLR</sequence>
<comment type="caution">
    <text evidence="2">The sequence shown here is derived from an EMBL/GenBank/DDBJ whole genome shotgun (WGS) entry which is preliminary data.</text>
</comment>
<protein>
    <recommendedName>
        <fullName evidence="4">Integral membrane protein</fullName>
    </recommendedName>
</protein>
<dbReference type="Pfam" id="PF14087">
    <property type="entry name" value="DUF4267"/>
    <property type="match status" value="1"/>
</dbReference>
<feature type="transmembrane region" description="Helical" evidence="1">
    <location>
        <begin position="81"/>
        <end position="101"/>
    </location>
</feature>
<reference evidence="2 3" key="1">
    <citation type="submission" date="2021-12" db="EMBL/GenBank/DDBJ databases">
        <title>High titer production of polyol ester of fatty acids by Rhodotorula paludigena BS15 towards product separation-free biomass refinery.</title>
        <authorList>
            <person name="Mano J."/>
            <person name="Ono H."/>
            <person name="Tanaka T."/>
            <person name="Naito K."/>
            <person name="Sushida H."/>
            <person name="Ike M."/>
            <person name="Tokuyasu K."/>
            <person name="Kitaoka M."/>
        </authorList>
    </citation>
    <scope>NUCLEOTIDE SEQUENCE [LARGE SCALE GENOMIC DNA]</scope>
    <source>
        <strain evidence="2 3">BS15</strain>
    </source>
</reference>
<keyword evidence="3" id="KW-1185">Reference proteome</keyword>
<gene>
    <name evidence="2" type="ORF">Rhopal_005903-T1</name>
</gene>
<evidence type="ECO:0008006" key="4">
    <source>
        <dbReference type="Google" id="ProtNLM"/>
    </source>
</evidence>
<name>A0AAV5GRM1_9BASI</name>
<dbReference type="Proteomes" id="UP001342314">
    <property type="component" value="Unassembled WGS sequence"/>
</dbReference>
<evidence type="ECO:0000256" key="1">
    <source>
        <dbReference type="SAM" id="Phobius"/>
    </source>
</evidence>
<evidence type="ECO:0000313" key="3">
    <source>
        <dbReference type="Proteomes" id="UP001342314"/>
    </source>
</evidence>
<accession>A0AAV5GRM1</accession>
<proteinExistence type="predicted"/>
<keyword evidence="1" id="KW-0472">Membrane</keyword>
<dbReference type="InterPro" id="IPR025363">
    <property type="entry name" value="DUF4267"/>
</dbReference>
<keyword evidence="1" id="KW-0812">Transmembrane</keyword>
<evidence type="ECO:0000313" key="2">
    <source>
        <dbReference type="EMBL" id="GJN92863.1"/>
    </source>
</evidence>
<dbReference type="EMBL" id="BQKY01000012">
    <property type="protein sequence ID" value="GJN92863.1"/>
    <property type="molecule type" value="Genomic_DNA"/>
</dbReference>
<keyword evidence="1" id="KW-1133">Transmembrane helix</keyword>